<comment type="caution">
    <text evidence="2">The sequence shown here is derived from an EMBL/GenBank/DDBJ whole genome shotgun (WGS) entry which is preliminary data.</text>
</comment>
<dbReference type="InterPro" id="IPR003746">
    <property type="entry name" value="DUF167"/>
</dbReference>
<evidence type="ECO:0000313" key="3">
    <source>
        <dbReference type="Proteomes" id="UP000178892"/>
    </source>
</evidence>
<dbReference type="SMART" id="SM01152">
    <property type="entry name" value="DUF167"/>
    <property type="match status" value="1"/>
</dbReference>
<dbReference type="Pfam" id="PF02594">
    <property type="entry name" value="DUF167"/>
    <property type="match status" value="1"/>
</dbReference>
<dbReference type="Proteomes" id="UP000178892">
    <property type="component" value="Unassembled WGS sequence"/>
</dbReference>
<dbReference type="Gene3D" id="3.30.1200.10">
    <property type="entry name" value="YggU-like"/>
    <property type="match status" value="1"/>
</dbReference>
<evidence type="ECO:0000313" key="2">
    <source>
        <dbReference type="EMBL" id="OGE81716.1"/>
    </source>
</evidence>
<name>A0A1F5NVL1_9BACT</name>
<dbReference type="EMBL" id="MFEL01000006">
    <property type="protein sequence ID" value="OGE81716.1"/>
    <property type="molecule type" value="Genomic_DNA"/>
</dbReference>
<evidence type="ECO:0000256" key="1">
    <source>
        <dbReference type="ARBA" id="ARBA00010364"/>
    </source>
</evidence>
<comment type="similarity">
    <text evidence="1">Belongs to the UPF0235 family.</text>
</comment>
<organism evidence="2 3">
    <name type="scientific">Candidatus Doudnabacteria bacterium RIFCSPHIGHO2_01_FULL_46_24</name>
    <dbReference type="NCBI Taxonomy" id="1817825"/>
    <lineage>
        <taxon>Bacteria</taxon>
        <taxon>Candidatus Doudnaibacteriota</taxon>
    </lineage>
</organism>
<gene>
    <name evidence="2" type="ORF">A2720_02260</name>
</gene>
<dbReference type="InterPro" id="IPR036591">
    <property type="entry name" value="YggU-like_sf"/>
</dbReference>
<reference evidence="2 3" key="1">
    <citation type="journal article" date="2016" name="Nat. Commun.">
        <title>Thousands of microbial genomes shed light on interconnected biogeochemical processes in an aquifer system.</title>
        <authorList>
            <person name="Anantharaman K."/>
            <person name="Brown C.T."/>
            <person name="Hug L.A."/>
            <person name="Sharon I."/>
            <person name="Castelle C.J."/>
            <person name="Probst A.J."/>
            <person name="Thomas B.C."/>
            <person name="Singh A."/>
            <person name="Wilkins M.J."/>
            <person name="Karaoz U."/>
            <person name="Brodie E.L."/>
            <person name="Williams K.H."/>
            <person name="Hubbard S.S."/>
            <person name="Banfield J.F."/>
        </authorList>
    </citation>
    <scope>NUCLEOTIDE SEQUENCE [LARGE SCALE GENOMIC DNA]</scope>
</reference>
<protein>
    <submittedName>
        <fullName evidence="2">Uncharacterized protein</fullName>
    </submittedName>
</protein>
<dbReference type="STRING" id="1817825.A2720_02260"/>
<dbReference type="NCBIfam" id="TIGR00251">
    <property type="entry name" value="DUF167 family protein"/>
    <property type="match status" value="1"/>
</dbReference>
<accession>A0A1F5NVL1</accession>
<sequence>MSKIIRVHVQTHAHEDRMEELDLDEYKIWTTAIPEHGGANFAVIEIIAEFFDIAPSTIRIISGNKSKHKLIELA</sequence>
<dbReference type="AlphaFoldDB" id="A0A1F5NVL1"/>
<dbReference type="SUPFAM" id="SSF69786">
    <property type="entry name" value="YggU-like"/>
    <property type="match status" value="1"/>
</dbReference>
<proteinExistence type="inferred from homology"/>